<keyword evidence="7" id="KW-0687">Ribonucleoprotein</keyword>
<proteinExistence type="inferred from homology"/>
<dbReference type="Proteomes" id="UP000008144">
    <property type="component" value="Unassembled WGS sequence"/>
</dbReference>
<evidence type="ECO:0000256" key="4">
    <source>
        <dbReference type="ARBA" id="ARBA00022946"/>
    </source>
</evidence>
<organism evidence="11 12">
    <name type="scientific">Ciona intestinalis</name>
    <name type="common">Transparent sea squirt</name>
    <name type="synonym">Ascidia intestinalis</name>
    <dbReference type="NCBI Taxonomy" id="7719"/>
    <lineage>
        <taxon>Eukaryota</taxon>
        <taxon>Metazoa</taxon>
        <taxon>Chordata</taxon>
        <taxon>Tunicata</taxon>
        <taxon>Ascidiacea</taxon>
        <taxon>Phlebobranchia</taxon>
        <taxon>Cionidae</taxon>
        <taxon>Ciona</taxon>
    </lineage>
</organism>
<reference evidence="12" key="1">
    <citation type="journal article" date="2002" name="Science">
        <title>The draft genome of Ciona intestinalis: insights into chordate and vertebrate origins.</title>
        <authorList>
            <person name="Dehal P."/>
            <person name="Satou Y."/>
            <person name="Campbell R.K."/>
            <person name="Chapman J."/>
            <person name="Degnan B."/>
            <person name="De Tomaso A."/>
            <person name="Davidson B."/>
            <person name="Di Gregorio A."/>
            <person name="Gelpke M."/>
            <person name="Goodstein D.M."/>
            <person name="Harafuji N."/>
            <person name="Hastings K.E."/>
            <person name="Ho I."/>
            <person name="Hotta K."/>
            <person name="Huang W."/>
            <person name="Kawashima T."/>
            <person name="Lemaire P."/>
            <person name="Martinez D."/>
            <person name="Meinertzhagen I.A."/>
            <person name="Necula S."/>
            <person name="Nonaka M."/>
            <person name="Putnam N."/>
            <person name="Rash S."/>
            <person name="Saiga H."/>
            <person name="Satake M."/>
            <person name="Terry A."/>
            <person name="Yamada L."/>
            <person name="Wang H.G."/>
            <person name="Awazu S."/>
            <person name="Azumi K."/>
            <person name="Boore J."/>
            <person name="Branno M."/>
            <person name="Chin-Bow S."/>
            <person name="DeSantis R."/>
            <person name="Doyle S."/>
            <person name="Francino P."/>
            <person name="Keys D.N."/>
            <person name="Haga S."/>
            <person name="Hayashi H."/>
            <person name="Hino K."/>
            <person name="Imai K.S."/>
            <person name="Inaba K."/>
            <person name="Kano S."/>
            <person name="Kobayashi K."/>
            <person name="Kobayashi M."/>
            <person name="Lee B.I."/>
            <person name="Makabe K.W."/>
            <person name="Manohar C."/>
            <person name="Matassi G."/>
            <person name="Medina M."/>
            <person name="Mochizuki Y."/>
            <person name="Mount S."/>
            <person name="Morishita T."/>
            <person name="Miura S."/>
            <person name="Nakayama A."/>
            <person name="Nishizaka S."/>
            <person name="Nomoto H."/>
            <person name="Ohta F."/>
            <person name="Oishi K."/>
            <person name="Rigoutsos I."/>
            <person name="Sano M."/>
            <person name="Sasaki A."/>
            <person name="Sasakura Y."/>
            <person name="Shoguchi E."/>
            <person name="Shin-i T."/>
            <person name="Spagnuolo A."/>
            <person name="Stainier D."/>
            <person name="Suzuki M.M."/>
            <person name="Tassy O."/>
            <person name="Takatori N."/>
            <person name="Tokuoka M."/>
            <person name="Yagi K."/>
            <person name="Yoshizaki F."/>
            <person name="Wada S."/>
            <person name="Zhang C."/>
            <person name="Hyatt P.D."/>
            <person name="Larimer F."/>
            <person name="Detter C."/>
            <person name="Doggett N."/>
            <person name="Glavina T."/>
            <person name="Hawkins T."/>
            <person name="Richardson P."/>
            <person name="Lucas S."/>
            <person name="Kohara Y."/>
            <person name="Levine M."/>
            <person name="Satoh N."/>
            <person name="Rokhsar D.S."/>
        </authorList>
    </citation>
    <scope>NUCLEOTIDE SEQUENCE [LARGE SCALE GENOMIC DNA]</scope>
</reference>
<keyword evidence="12" id="KW-1185">Reference proteome</keyword>
<evidence type="ECO:0000313" key="11">
    <source>
        <dbReference type="Ensembl" id="ENSCINP00000026215.2"/>
    </source>
</evidence>
<evidence type="ECO:0000256" key="9">
    <source>
        <dbReference type="ARBA" id="ARBA00035130"/>
    </source>
</evidence>
<dbReference type="GO" id="GO:1990904">
    <property type="term" value="C:ribonucleoprotein complex"/>
    <property type="evidence" value="ECO:0007669"/>
    <property type="project" value="UniProtKB-KW"/>
</dbReference>
<dbReference type="PANTHER" id="PTHR13329">
    <property type="entry name" value="MITOCHONDRIAL RIBOSOMAL PROTEIN S18B"/>
    <property type="match status" value="1"/>
</dbReference>
<keyword evidence="5" id="KW-0689">Ribosomal protein</keyword>
<reference evidence="11" key="2">
    <citation type="submission" date="2025-08" db="UniProtKB">
        <authorList>
            <consortium name="Ensembl"/>
        </authorList>
    </citation>
    <scope>IDENTIFICATION</scope>
</reference>
<dbReference type="GeneTree" id="ENSGT00390000010554"/>
<evidence type="ECO:0000256" key="7">
    <source>
        <dbReference type="ARBA" id="ARBA00023274"/>
    </source>
</evidence>
<dbReference type="GO" id="GO:0003735">
    <property type="term" value="F:structural constituent of ribosome"/>
    <property type="evidence" value="ECO:0007669"/>
    <property type="project" value="InterPro"/>
</dbReference>
<evidence type="ECO:0000256" key="5">
    <source>
        <dbReference type="ARBA" id="ARBA00022980"/>
    </source>
</evidence>
<evidence type="ECO:0000256" key="6">
    <source>
        <dbReference type="ARBA" id="ARBA00023128"/>
    </source>
</evidence>
<gene>
    <name evidence="11" type="primary">LOC100183210</name>
</gene>
<name>F6VP33_CIOIN</name>
<dbReference type="InParanoid" id="F6VP33"/>
<keyword evidence="3" id="KW-0597">Phosphoprotein</keyword>
<sequence>MSIRTSIYAINALKRTSQFNCARKIENSRCFHSKPLTLAMWGEKFNQFKPQVEAEDSNDRALRELDVTLLKPHPEWRNSAAGPIWPKDYHKLLWEKWEKNLHFKQDKVEQDKDWENYCEENGFSPQEYLETADFRTLYGERLIWENYVRNFKGGVQPQQTRSNCFRKGEMSTGSPCPLCRDEKIMVTYNNLPLLHHFIDKQTGQLYSNLRTGACRFKHRRLVKAFSMAKDFGYLAAEAEFVKYDLTDHRVNYSAL</sequence>
<evidence type="ECO:0000256" key="3">
    <source>
        <dbReference type="ARBA" id="ARBA00022553"/>
    </source>
</evidence>
<dbReference type="GO" id="GO:0005739">
    <property type="term" value="C:mitochondrion"/>
    <property type="evidence" value="ECO:0000318"/>
    <property type="project" value="GO_Central"/>
</dbReference>
<protein>
    <recommendedName>
        <fullName evidence="9">Small ribosomal subunit protein mS40</fullName>
    </recommendedName>
    <alternativeName>
        <fullName evidence="8">28S ribosomal protein S18-2, mitochondrial</fullName>
    </alternativeName>
    <alternativeName>
        <fullName evidence="10">28S ribosomal protein S18b, mitochondrial</fullName>
    </alternativeName>
</protein>
<dbReference type="KEGG" id="cin:100183210"/>
<keyword evidence="4" id="KW-0809">Transit peptide</keyword>
<comment type="subcellular location">
    <subcellularLocation>
        <location evidence="1">Mitochondrion</location>
    </subcellularLocation>
</comment>
<dbReference type="InterPro" id="IPR001648">
    <property type="entry name" value="Ribosomal_bS18"/>
</dbReference>
<dbReference type="RefSeq" id="XP_002129978.1">
    <property type="nucleotide sequence ID" value="XM_002129942.5"/>
</dbReference>
<evidence type="ECO:0000256" key="8">
    <source>
        <dbReference type="ARBA" id="ARBA00032055"/>
    </source>
</evidence>
<accession>F6VP33</accession>
<dbReference type="Ensembl" id="ENSCINT00000026461.2">
    <property type="protein sequence ID" value="ENSCINP00000026215.2"/>
    <property type="gene ID" value="ENSCING00000014510.2"/>
</dbReference>
<dbReference type="InterPro" id="IPR036870">
    <property type="entry name" value="Ribosomal_bS18_sf"/>
</dbReference>
<dbReference type="RefSeq" id="XP_026693609.1">
    <property type="nucleotide sequence ID" value="XM_026837808.1"/>
</dbReference>
<dbReference type="InterPro" id="IPR040054">
    <property type="entry name" value="MRPS18B"/>
</dbReference>
<dbReference type="AlphaFoldDB" id="F6VP33"/>
<dbReference type="GeneID" id="100183210"/>
<dbReference type="GO" id="GO:0032543">
    <property type="term" value="P:mitochondrial translation"/>
    <property type="evidence" value="ECO:0007669"/>
    <property type="project" value="InterPro"/>
</dbReference>
<evidence type="ECO:0000256" key="2">
    <source>
        <dbReference type="ARBA" id="ARBA00006136"/>
    </source>
</evidence>
<reference evidence="11" key="3">
    <citation type="submission" date="2025-09" db="UniProtKB">
        <authorList>
            <consortium name="Ensembl"/>
        </authorList>
    </citation>
    <scope>IDENTIFICATION</scope>
</reference>
<accession>A0A1W2WJ66</accession>
<dbReference type="GO" id="GO:0005840">
    <property type="term" value="C:ribosome"/>
    <property type="evidence" value="ECO:0007669"/>
    <property type="project" value="UniProtKB-KW"/>
</dbReference>
<dbReference type="SUPFAM" id="SSF46911">
    <property type="entry name" value="Ribosomal protein S18"/>
    <property type="match status" value="1"/>
</dbReference>
<dbReference type="Gene3D" id="4.10.640.10">
    <property type="entry name" value="Ribosomal protein S18"/>
    <property type="match status" value="1"/>
</dbReference>
<dbReference type="Pfam" id="PF01084">
    <property type="entry name" value="Ribosomal_S18"/>
    <property type="match status" value="1"/>
</dbReference>
<dbReference type="HOGENOM" id="CLU_1089716_0_0_1"/>
<keyword evidence="6" id="KW-0496">Mitochondrion</keyword>
<dbReference type="STRING" id="7719.ENSCINP00000026215"/>
<evidence type="ECO:0000256" key="10">
    <source>
        <dbReference type="ARBA" id="ARBA00035515"/>
    </source>
</evidence>
<evidence type="ECO:0000256" key="1">
    <source>
        <dbReference type="ARBA" id="ARBA00004173"/>
    </source>
</evidence>
<evidence type="ECO:0000313" key="12">
    <source>
        <dbReference type="Proteomes" id="UP000008144"/>
    </source>
</evidence>
<comment type="similarity">
    <text evidence="2">Belongs to the bacterial ribosomal protein bS18 family. Mitochondrion-specific ribosomal protein mS40 subfamily.</text>
</comment>
<dbReference type="PANTHER" id="PTHR13329:SF2">
    <property type="entry name" value="SMALL RIBOSOMAL SUBUNIT PROTEIN MS40"/>
    <property type="match status" value="1"/>
</dbReference>